<evidence type="ECO:0000256" key="5">
    <source>
        <dbReference type="ARBA" id="ARBA00023239"/>
    </source>
</evidence>
<dbReference type="PANTHER" id="PTHR21240:SF29">
    <property type="entry name" value="AMIDOHYDROLASE-RELATED DOMAIN-CONTAINING PROTEIN"/>
    <property type="match status" value="1"/>
</dbReference>
<dbReference type="Pfam" id="PF04909">
    <property type="entry name" value="Amidohydro_2"/>
    <property type="match status" value="1"/>
</dbReference>
<dbReference type="InterPro" id="IPR032465">
    <property type="entry name" value="ACMSD"/>
</dbReference>
<feature type="domain" description="Amidohydrolase-related" evidence="9">
    <location>
        <begin position="9"/>
        <end position="339"/>
    </location>
</feature>
<evidence type="ECO:0000256" key="3">
    <source>
        <dbReference type="ARBA" id="ARBA00022793"/>
    </source>
</evidence>
<keyword evidence="3 8" id="KW-0210">Decarboxylase</keyword>
<evidence type="ECO:0000256" key="6">
    <source>
        <dbReference type="ARBA" id="ARBA00036832"/>
    </source>
</evidence>
<comment type="catalytic activity">
    <reaction evidence="6">
        <text>6-methylsalicylate + H(+) = 3-methylphenol + CO2</text>
        <dbReference type="Rhea" id="RHEA:23112"/>
        <dbReference type="ChEBI" id="CHEBI:15378"/>
        <dbReference type="ChEBI" id="CHEBI:16526"/>
        <dbReference type="ChEBI" id="CHEBI:17231"/>
        <dbReference type="ChEBI" id="CHEBI:36658"/>
        <dbReference type="EC" id="4.1.1.52"/>
    </reaction>
    <physiologicalReaction direction="left-to-right" evidence="6">
        <dbReference type="Rhea" id="RHEA:23113"/>
    </physiologicalReaction>
</comment>
<evidence type="ECO:0000256" key="4">
    <source>
        <dbReference type="ARBA" id="ARBA00022833"/>
    </source>
</evidence>
<evidence type="ECO:0000313" key="10">
    <source>
        <dbReference type="EMBL" id="SMR51202.1"/>
    </source>
</evidence>
<dbReference type="GO" id="GO:0005829">
    <property type="term" value="C:cytosol"/>
    <property type="evidence" value="ECO:0007669"/>
    <property type="project" value="TreeGrafter"/>
</dbReference>
<dbReference type="GO" id="GO:0047596">
    <property type="term" value="F:6-methylsalicylate decarboxylase activity"/>
    <property type="evidence" value="ECO:0007669"/>
    <property type="project" value="UniProtKB-EC"/>
</dbReference>
<evidence type="ECO:0000313" key="11">
    <source>
        <dbReference type="Proteomes" id="UP000245764"/>
    </source>
</evidence>
<keyword evidence="5 8" id="KW-0456">Lyase</keyword>
<evidence type="ECO:0000256" key="1">
    <source>
        <dbReference type="ARBA" id="ARBA00005871"/>
    </source>
</evidence>
<dbReference type="AlphaFoldDB" id="A0A2H1GCC1"/>
<evidence type="ECO:0000256" key="7">
    <source>
        <dbReference type="ARBA" id="ARBA00038889"/>
    </source>
</evidence>
<dbReference type="Proteomes" id="UP000245764">
    <property type="component" value="Chromosome 4"/>
</dbReference>
<reference evidence="11" key="1">
    <citation type="submission" date="2017-05" db="EMBL/GenBank/DDBJ databases">
        <authorList>
            <person name="Song R."/>
            <person name="Chenine A.L."/>
            <person name="Ruprecht R.M."/>
        </authorList>
    </citation>
    <scope>NUCLEOTIDE SEQUENCE [LARGE SCALE GENOMIC DNA]</scope>
</reference>
<dbReference type="InterPro" id="IPR006680">
    <property type="entry name" value="Amidohydro-rel"/>
</dbReference>
<accession>A0A2H1GCC1</accession>
<dbReference type="InterPro" id="IPR032466">
    <property type="entry name" value="Metal_Hydrolase"/>
</dbReference>
<sequence>MPTTMPSKIDLHSHFLPPFYRTALQTHGHANPDGMPAVPDWSETSHLALMDKLNISRSILSISSPGTHLIASDPSLAITLTRRCNAYAADLKRRHPSRFGFFASLPLPEIQASLDEIPKAISEDCDGFVLLTNAHGHYLGDEILNPIFEELNRRKAIVFIHPTTPKCPCSTESTAAGGQTPMPATPFAGRFPNPMLEFFFDTARIVTNLFLSGTVQRCPDIKFILPHLGGAFAPLLSRWTGFSGLVPGPWSGVSEEEVKAAFERQFWFDIAGFVFPSQIKGLVEGVGVSNERLVYGSDFPFTKAEGVEMLLGQMDVGVKGMFEEGETENLYHGNAERLLES</sequence>
<keyword evidence="2" id="KW-0479">Metal-binding</keyword>
<evidence type="ECO:0000256" key="2">
    <source>
        <dbReference type="ARBA" id="ARBA00022723"/>
    </source>
</evidence>
<protein>
    <recommendedName>
        <fullName evidence="7">6-methylsalicylate decarboxylase</fullName>
        <ecNumber evidence="7">4.1.1.52</ecNumber>
    </recommendedName>
</protein>
<evidence type="ECO:0000259" key="9">
    <source>
        <dbReference type="Pfam" id="PF04909"/>
    </source>
</evidence>
<dbReference type="GO" id="GO:0019748">
    <property type="term" value="P:secondary metabolic process"/>
    <property type="evidence" value="ECO:0007669"/>
    <property type="project" value="TreeGrafter"/>
</dbReference>
<dbReference type="SUPFAM" id="SSF51556">
    <property type="entry name" value="Metallo-dependent hydrolases"/>
    <property type="match status" value="1"/>
</dbReference>
<dbReference type="PANTHER" id="PTHR21240">
    <property type="entry name" value="2-AMINO-3-CARBOXYLMUCONATE-6-SEMIALDEHYDE DECARBOXYLASE"/>
    <property type="match status" value="1"/>
</dbReference>
<dbReference type="Gene3D" id="3.20.20.140">
    <property type="entry name" value="Metal-dependent hydrolases"/>
    <property type="match status" value="1"/>
</dbReference>
<dbReference type="EMBL" id="LT854256">
    <property type="protein sequence ID" value="SMR51202.1"/>
    <property type="molecule type" value="Genomic_DNA"/>
</dbReference>
<dbReference type="GO" id="GO:0016787">
    <property type="term" value="F:hydrolase activity"/>
    <property type="evidence" value="ECO:0007669"/>
    <property type="project" value="InterPro"/>
</dbReference>
<evidence type="ECO:0000256" key="8">
    <source>
        <dbReference type="RuleBase" id="RU366045"/>
    </source>
</evidence>
<dbReference type="EC" id="4.1.1.52" evidence="7"/>
<keyword evidence="4" id="KW-0862">Zinc</keyword>
<comment type="similarity">
    <text evidence="1">Belongs to the metallo-dependent hydrolases superfamily. ACMSD family.</text>
</comment>
<proteinExistence type="inferred from homology"/>
<dbReference type="GO" id="GO:0046872">
    <property type="term" value="F:metal ion binding"/>
    <property type="evidence" value="ECO:0007669"/>
    <property type="project" value="UniProtKB-KW"/>
</dbReference>
<organism evidence="10 11">
    <name type="scientific">Zymoseptoria tritici ST99CH_1E4</name>
    <dbReference type="NCBI Taxonomy" id="1276532"/>
    <lineage>
        <taxon>Eukaryota</taxon>
        <taxon>Fungi</taxon>
        <taxon>Dikarya</taxon>
        <taxon>Ascomycota</taxon>
        <taxon>Pezizomycotina</taxon>
        <taxon>Dothideomycetes</taxon>
        <taxon>Dothideomycetidae</taxon>
        <taxon>Mycosphaerellales</taxon>
        <taxon>Mycosphaerellaceae</taxon>
        <taxon>Zymoseptoria</taxon>
    </lineage>
</organism>
<gene>
    <name evidence="10" type="ORF">ZT1E4_G5421</name>
</gene>
<name>A0A2H1GCC1_ZYMTR</name>